<dbReference type="GO" id="GO:0003723">
    <property type="term" value="F:RNA binding"/>
    <property type="evidence" value="ECO:0007669"/>
    <property type="project" value="TreeGrafter"/>
</dbReference>
<dbReference type="InterPro" id="IPR029190">
    <property type="entry name" value="Rrp14/SURF6_C"/>
</dbReference>
<sequence length="361" mass="41983">MTDIKSKLESLHNLLVKNADYIPLQRWGFDQNALDIVKSHKHSIVNEKLTFKQKQQLSKKQKQQMARGVGAVPQKVSEVCKLLSNISVAPKKLNAKNNNKTPEVNEENKTESQLDPAIAAILRKKGVKRRNITSISTASEVPAKKNGKENKVVPKKEKKVLTDKERQELKEKRKQSRAIKKNTQKPEKTLAKQEKVENGVKTEESKENVRKQSGDEISFNKLDFVIKDEKKLTKKEKMNKLSGRDYKGLQAKLEKRKEFVKKLKQKDPKKAEAFEKDVKWDTVIGRAEGKKVKDDPQMLMRAQKRKEKLKEKRKGKWDERVKKVQEDQQKRQDKRNTNIAKRRDTKVQKKLERARKKGRLV</sequence>
<keyword evidence="3" id="KW-0539">Nucleus</keyword>
<evidence type="ECO:0000256" key="3">
    <source>
        <dbReference type="ARBA" id="ARBA00023242"/>
    </source>
</evidence>
<organism evidence="6 7">
    <name type="scientific">Bursaphelenchus okinawaensis</name>
    <dbReference type="NCBI Taxonomy" id="465554"/>
    <lineage>
        <taxon>Eukaryota</taxon>
        <taxon>Metazoa</taxon>
        <taxon>Ecdysozoa</taxon>
        <taxon>Nematoda</taxon>
        <taxon>Chromadorea</taxon>
        <taxon>Rhabditida</taxon>
        <taxon>Tylenchina</taxon>
        <taxon>Tylenchomorpha</taxon>
        <taxon>Aphelenchoidea</taxon>
        <taxon>Aphelenchoididae</taxon>
        <taxon>Bursaphelenchus</taxon>
    </lineage>
</organism>
<protein>
    <recommendedName>
        <fullName evidence="5">Ribosomal RNA-processing protein 14/surfeit locus protein 6 C-terminal domain-containing protein</fullName>
    </recommendedName>
</protein>
<evidence type="ECO:0000256" key="1">
    <source>
        <dbReference type="ARBA" id="ARBA00004123"/>
    </source>
</evidence>
<reference evidence="6" key="1">
    <citation type="submission" date="2020-09" db="EMBL/GenBank/DDBJ databases">
        <authorList>
            <person name="Kikuchi T."/>
        </authorList>
    </citation>
    <scope>NUCLEOTIDE SEQUENCE</scope>
    <source>
        <strain evidence="6">SH1</strain>
    </source>
</reference>
<dbReference type="InterPro" id="IPR007019">
    <property type="entry name" value="SURF6"/>
</dbReference>
<dbReference type="GO" id="GO:0005730">
    <property type="term" value="C:nucleolus"/>
    <property type="evidence" value="ECO:0007669"/>
    <property type="project" value="TreeGrafter"/>
</dbReference>
<proteinExistence type="inferred from homology"/>
<gene>
    <name evidence="6" type="ORF">BOKJ2_LOCUS13243</name>
</gene>
<feature type="region of interest" description="Disordered" evidence="4">
    <location>
        <begin position="288"/>
        <end position="361"/>
    </location>
</feature>
<dbReference type="GO" id="GO:0003677">
    <property type="term" value="F:DNA binding"/>
    <property type="evidence" value="ECO:0007669"/>
    <property type="project" value="TreeGrafter"/>
</dbReference>
<dbReference type="EMBL" id="CAJFCW020000006">
    <property type="protein sequence ID" value="CAG9125964.1"/>
    <property type="molecule type" value="Genomic_DNA"/>
</dbReference>
<evidence type="ECO:0000313" key="7">
    <source>
        <dbReference type="Proteomes" id="UP000614601"/>
    </source>
</evidence>
<feature type="region of interest" description="Disordered" evidence="4">
    <location>
        <begin position="93"/>
        <end position="112"/>
    </location>
</feature>
<name>A0A811LHY6_9BILA</name>
<evidence type="ECO:0000259" key="5">
    <source>
        <dbReference type="Pfam" id="PF04935"/>
    </source>
</evidence>
<evidence type="ECO:0000256" key="4">
    <source>
        <dbReference type="SAM" id="MobiDB-lite"/>
    </source>
</evidence>
<accession>A0A811LHY6</accession>
<feature type="region of interest" description="Disordered" evidence="4">
    <location>
        <begin position="138"/>
        <end position="213"/>
    </location>
</feature>
<dbReference type="PANTHER" id="PTHR14369">
    <property type="entry name" value="SURFEIT LOCUS PROTEIN 6"/>
    <property type="match status" value="1"/>
</dbReference>
<feature type="compositionally biased region" description="Basic residues" evidence="4">
    <location>
        <begin position="302"/>
        <end position="315"/>
    </location>
</feature>
<dbReference type="OrthoDB" id="444809at2759"/>
<evidence type="ECO:0000313" key="6">
    <source>
        <dbReference type="EMBL" id="CAD5229184.1"/>
    </source>
</evidence>
<feature type="compositionally biased region" description="Basic residues" evidence="4">
    <location>
        <begin position="172"/>
        <end position="183"/>
    </location>
</feature>
<feature type="compositionally biased region" description="Basic and acidic residues" evidence="4">
    <location>
        <begin position="316"/>
        <end position="351"/>
    </location>
</feature>
<keyword evidence="7" id="KW-1185">Reference proteome</keyword>
<dbReference type="Proteomes" id="UP000783686">
    <property type="component" value="Unassembled WGS sequence"/>
</dbReference>
<dbReference type="GO" id="GO:0042273">
    <property type="term" value="P:ribosomal large subunit biogenesis"/>
    <property type="evidence" value="ECO:0007669"/>
    <property type="project" value="TreeGrafter"/>
</dbReference>
<dbReference type="Pfam" id="PF04935">
    <property type="entry name" value="SURF6"/>
    <property type="match status" value="1"/>
</dbReference>
<comment type="similarity">
    <text evidence="2">Belongs to the SURF6 family.</text>
</comment>
<dbReference type="Proteomes" id="UP000614601">
    <property type="component" value="Unassembled WGS sequence"/>
</dbReference>
<comment type="subcellular location">
    <subcellularLocation>
        <location evidence="1">Nucleus</location>
    </subcellularLocation>
</comment>
<evidence type="ECO:0000256" key="2">
    <source>
        <dbReference type="ARBA" id="ARBA00005904"/>
    </source>
</evidence>
<comment type="caution">
    <text evidence="6">The sequence shown here is derived from an EMBL/GenBank/DDBJ whole genome shotgun (WGS) entry which is preliminary data.</text>
</comment>
<dbReference type="AlphaFoldDB" id="A0A811LHY6"/>
<feature type="compositionally biased region" description="Basic residues" evidence="4">
    <location>
        <begin position="352"/>
        <end position="361"/>
    </location>
</feature>
<dbReference type="EMBL" id="CAJFDH010000006">
    <property type="protein sequence ID" value="CAD5229184.1"/>
    <property type="molecule type" value="Genomic_DNA"/>
</dbReference>
<feature type="compositionally biased region" description="Basic and acidic residues" evidence="4">
    <location>
        <begin position="142"/>
        <end position="171"/>
    </location>
</feature>
<dbReference type="PANTHER" id="PTHR14369:SF0">
    <property type="entry name" value="SURFEIT LOCUS PROTEIN 6"/>
    <property type="match status" value="1"/>
</dbReference>
<feature type="domain" description="Ribosomal RNA-processing protein 14/surfeit locus protein 6 C-terminal" evidence="5">
    <location>
        <begin position="165"/>
        <end position="351"/>
    </location>
</feature>
<feature type="compositionally biased region" description="Basic and acidic residues" evidence="4">
    <location>
        <begin position="184"/>
        <end position="213"/>
    </location>
</feature>
<dbReference type="GO" id="GO:0042274">
    <property type="term" value="P:ribosomal small subunit biogenesis"/>
    <property type="evidence" value="ECO:0007669"/>
    <property type="project" value="TreeGrafter"/>
</dbReference>